<feature type="compositionally biased region" description="Polar residues" evidence="1">
    <location>
        <begin position="163"/>
        <end position="175"/>
    </location>
</feature>
<feature type="compositionally biased region" description="Basic and acidic residues" evidence="1">
    <location>
        <begin position="368"/>
        <end position="385"/>
    </location>
</feature>
<dbReference type="AlphaFoldDB" id="A0AAX4H3X3"/>
<name>A0AAX4H3X3_9ASCO</name>
<dbReference type="Gene3D" id="3.90.1030.20">
    <property type="entry name" value="DNA polymerase delta, p66 (Cdc27) subunit, wHTH domain"/>
    <property type="match status" value="1"/>
</dbReference>
<keyword evidence="3" id="KW-1185">Reference proteome</keyword>
<reference evidence="2 3" key="1">
    <citation type="submission" date="2023-10" db="EMBL/GenBank/DDBJ databases">
        <title>Draft Genome Sequence of Candida saopaulonensis from a very Premature Infant with Sepsis.</title>
        <authorList>
            <person name="Ning Y."/>
            <person name="Dai R."/>
            <person name="Xiao M."/>
            <person name="Xu Y."/>
            <person name="Yan Q."/>
            <person name="Zhang L."/>
        </authorList>
    </citation>
    <scope>NUCLEOTIDE SEQUENCE [LARGE SCALE GENOMIC DNA]</scope>
    <source>
        <strain evidence="2 3">19XY460</strain>
    </source>
</reference>
<evidence type="ECO:0000313" key="2">
    <source>
        <dbReference type="EMBL" id="WPK22994.1"/>
    </source>
</evidence>
<feature type="region of interest" description="Disordered" evidence="1">
    <location>
        <begin position="355"/>
        <end position="397"/>
    </location>
</feature>
<feature type="region of interest" description="Disordered" evidence="1">
    <location>
        <begin position="270"/>
        <end position="343"/>
    </location>
</feature>
<dbReference type="EMBL" id="CP138894">
    <property type="protein sequence ID" value="WPK22994.1"/>
    <property type="molecule type" value="Genomic_DNA"/>
</dbReference>
<gene>
    <name evidence="2" type="ORF">PUMCH_000217</name>
</gene>
<dbReference type="KEGG" id="asau:88171286"/>
<dbReference type="GeneID" id="88171286"/>
<evidence type="ECO:0008006" key="4">
    <source>
        <dbReference type="Google" id="ProtNLM"/>
    </source>
</evidence>
<feature type="region of interest" description="Disordered" evidence="1">
    <location>
        <begin position="156"/>
        <end position="194"/>
    </location>
</feature>
<dbReference type="Proteomes" id="UP001338582">
    <property type="component" value="Chromosome 1"/>
</dbReference>
<feature type="compositionally biased region" description="Polar residues" evidence="1">
    <location>
        <begin position="317"/>
        <end position="330"/>
    </location>
</feature>
<sequence>MTMDFSEKEVEYVFEAMEKRPITYHTISRDLKLSMNKSKHLLAQCYQTNKKRVCACFIATGTRGESIVIHRFETENDLNENLTLTFDKVHTIQIYSLQLEQNNISPVETALEELRNPTNLSKVATYHELGLIKGPVLSKSARVILPLTVKPEAKAVNVPKPPQSKTTIESGTNKRSGPVYQSRKTPVKPPSGNVLRKEMRTNAAIKRAAESKPAYQYKSRKLEQTEPKERVVVADHEEVEPESDVGLKSAGPMVADNSKLESLFLDDDFTDDESDLKTNELPVEEESQPIAVVNDDPESQDAEPISAPTVPEDSIFRSFTSNSTGRSSATPEPFNVTPKETTVDNDGYFTLYKQTETAQPKKSAPKLNKLEAVKTNKSAKNDGKKKQASLMSFFGKR</sequence>
<proteinExistence type="predicted"/>
<organism evidence="2 3">
    <name type="scientific">Australozyma saopauloensis</name>
    <dbReference type="NCBI Taxonomy" id="291208"/>
    <lineage>
        <taxon>Eukaryota</taxon>
        <taxon>Fungi</taxon>
        <taxon>Dikarya</taxon>
        <taxon>Ascomycota</taxon>
        <taxon>Saccharomycotina</taxon>
        <taxon>Pichiomycetes</taxon>
        <taxon>Metschnikowiaceae</taxon>
        <taxon>Australozyma</taxon>
    </lineage>
</organism>
<evidence type="ECO:0000256" key="1">
    <source>
        <dbReference type="SAM" id="MobiDB-lite"/>
    </source>
</evidence>
<accession>A0AAX4H3X3</accession>
<dbReference type="RefSeq" id="XP_062875381.1">
    <property type="nucleotide sequence ID" value="XM_063019311.1"/>
</dbReference>
<evidence type="ECO:0000313" key="3">
    <source>
        <dbReference type="Proteomes" id="UP001338582"/>
    </source>
</evidence>
<protein>
    <recommendedName>
        <fullName evidence="4">DNA polymerase delta subunit 3</fullName>
    </recommendedName>
</protein>
<dbReference type="InterPro" id="IPR041913">
    <property type="entry name" value="POLD3_sf"/>
</dbReference>